<dbReference type="PANTHER" id="PTHR42995:SF1">
    <property type="entry name" value="MALONATE DECARBOXYLASE BETA SUBUNIT"/>
    <property type="match status" value="1"/>
</dbReference>
<dbReference type="SUPFAM" id="SSF52096">
    <property type="entry name" value="ClpP/crotonase"/>
    <property type="match status" value="2"/>
</dbReference>
<dbReference type="FunFam" id="3.90.226.10:FF:000092">
    <property type="entry name" value="Malonate decarboxylase, beta subunit"/>
    <property type="match status" value="1"/>
</dbReference>
<dbReference type="GO" id="GO:0006633">
    <property type="term" value="P:fatty acid biosynthetic process"/>
    <property type="evidence" value="ECO:0007669"/>
    <property type="project" value="TreeGrafter"/>
</dbReference>
<dbReference type="InterPro" id="IPR034733">
    <property type="entry name" value="AcCoA_carboxyl_beta"/>
</dbReference>
<accession>A0AB37QNI9</accession>
<sequence>MTDNAHLLSQRSFIELGARQRARALLDTGSFRELLGPFDRVMSPWLAMQGVVPQADDGVVVAKGTVDGLPVVIAAIEGSFQGGSMGEVGGAKMAGALELAAEDNRNGIPTAAIVLLETGGVRLQEANLGLAAIAEIHAAMVDLRQYQPVIGVVAGSVGCFGGMSIAAGLCSYLLVTQEARLGLNGPQVIEQEAGIEEYDSRDRPFIWSLTGGEQRFASDLVDGFASDDVAAIRQQVSDWLRQGVPETHRSSQYELFLNRLASLDTEAQIDPQRVCAHPLPRSPLMSHSQRGLNWFNALSSGGAAVAGLPASLKVADGRLGEQPVRFLAVIADTENRFLRARQGEVGLLEGWGLAKAVDDAIEQDRERAEKRALIAIVDVPSQAYGRREEALGIHQALAGAVDSYARARLAGHPVVGLLVGKAMSGAFLAHGYQANRLIALRDPGVMVHAMGKASAARVTLRSVEDLEKLAASIPPMAYDIDSYASLGLLWETLQVSQIEQPAADDLAQVRDVLSRAIKDTQAAGVDLSSRLGASNRAASAKVRQLMRAQW</sequence>
<dbReference type="PANTHER" id="PTHR42995">
    <property type="entry name" value="ACETYL-COENZYME A CARBOXYLASE CARBOXYL TRANSFERASE SUBUNIT BETA, CHLOROPLASTIC"/>
    <property type="match status" value="1"/>
</dbReference>
<dbReference type="GO" id="GO:0016831">
    <property type="term" value="F:carboxy-lyase activity"/>
    <property type="evidence" value="ECO:0007669"/>
    <property type="project" value="InterPro"/>
</dbReference>
<dbReference type="GO" id="GO:0005975">
    <property type="term" value="P:carbohydrate metabolic process"/>
    <property type="evidence" value="ECO:0007669"/>
    <property type="project" value="InterPro"/>
</dbReference>
<dbReference type="InterPro" id="IPR009648">
    <property type="entry name" value="Malonate_gamma"/>
</dbReference>
<keyword evidence="1" id="KW-0808">Transferase</keyword>
<dbReference type="NCBIfam" id="TIGR03133">
    <property type="entry name" value="malonate_beta"/>
    <property type="match status" value="1"/>
</dbReference>
<reference evidence="3 4" key="1">
    <citation type="submission" date="2018-08" db="EMBL/GenBank/DDBJ databases">
        <title>Recombination of ecologically and evolutionarily significant loci maintains genetic cohesion in the Pseudomonas syringae species complex.</title>
        <authorList>
            <person name="Dillon M."/>
            <person name="Thakur S."/>
            <person name="Almeida R.N.D."/>
            <person name="Weir B.S."/>
            <person name="Guttman D.S."/>
        </authorList>
    </citation>
    <scope>NUCLEOTIDE SEQUENCE [LARGE SCALE GENOMIC DNA]</scope>
    <source>
        <strain evidence="3 4">ICMP 5019</strain>
    </source>
</reference>
<comment type="caution">
    <text evidence="3">The sequence shown here is derived from an EMBL/GenBank/DDBJ whole genome shotgun (WGS) entry which is preliminary data.</text>
</comment>
<dbReference type="NCBIfam" id="NF005530">
    <property type="entry name" value="PRK07189.1"/>
    <property type="match status" value="1"/>
</dbReference>
<dbReference type="NCBIfam" id="TIGR03134">
    <property type="entry name" value="malonate_gamma"/>
    <property type="match status" value="1"/>
</dbReference>
<dbReference type="GO" id="GO:2001295">
    <property type="term" value="P:malonyl-CoA biosynthetic process"/>
    <property type="evidence" value="ECO:0007669"/>
    <property type="project" value="TreeGrafter"/>
</dbReference>
<dbReference type="Pfam" id="PF01039">
    <property type="entry name" value="Carboxyl_trans"/>
    <property type="match status" value="1"/>
</dbReference>
<evidence type="ECO:0000313" key="4">
    <source>
        <dbReference type="Proteomes" id="UP000272613"/>
    </source>
</evidence>
<name>A0AB37QNI9_9PSED</name>
<dbReference type="EMBL" id="RBSH01000203">
    <property type="protein sequence ID" value="RMR99105.1"/>
    <property type="molecule type" value="Genomic_DNA"/>
</dbReference>
<dbReference type="Proteomes" id="UP000272613">
    <property type="component" value="Unassembled WGS sequence"/>
</dbReference>
<dbReference type="InterPro" id="IPR017556">
    <property type="entry name" value="Malonate_beta"/>
</dbReference>
<proteinExistence type="predicted"/>
<dbReference type="GO" id="GO:0016740">
    <property type="term" value="F:transferase activity"/>
    <property type="evidence" value="ECO:0007669"/>
    <property type="project" value="UniProtKB-KW"/>
</dbReference>
<dbReference type="InterPro" id="IPR029045">
    <property type="entry name" value="ClpP/crotonase-like_dom_sf"/>
</dbReference>
<dbReference type="PROSITE" id="PS50980">
    <property type="entry name" value="COA_CT_NTER"/>
    <property type="match status" value="1"/>
</dbReference>
<evidence type="ECO:0000256" key="1">
    <source>
        <dbReference type="ARBA" id="ARBA00022679"/>
    </source>
</evidence>
<feature type="domain" description="CoA carboxyltransferase N-terminal" evidence="2">
    <location>
        <begin position="1"/>
        <end position="194"/>
    </location>
</feature>
<organism evidence="3 4">
    <name type="scientific">Pseudomonas coronafaciens pv. garcae</name>
    <dbReference type="NCBI Taxonomy" id="251653"/>
    <lineage>
        <taxon>Bacteria</taxon>
        <taxon>Pseudomonadati</taxon>
        <taxon>Pseudomonadota</taxon>
        <taxon>Gammaproteobacteria</taxon>
        <taxon>Pseudomonadales</taxon>
        <taxon>Pseudomonadaceae</taxon>
        <taxon>Pseudomonas</taxon>
        <taxon>Pseudomonas coronafaciens</taxon>
    </lineage>
</organism>
<dbReference type="AlphaFoldDB" id="A0AB37QNI9"/>
<dbReference type="InterPro" id="IPR011762">
    <property type="entry name" value="COA_CT_N"/>
</dbReference>
<dbReference type="Gene3D" id="3.90.226.10">
    <property type="entry name" value="2-enoyl-CoA Hydratase, Chain A, domain 1"/>
    <property type="match status" value="2"/>
</dbReference>
<evidence type="ECO:0000313" key="3">
    <source>
        <dbReference type="EMBL" id="RMR99105.1"/>
    </source>
</evidence>
<protein>
    <submittedName>
        <fullName evidence="3">Subunit beta of malonate decarboxylase</fullName>
    </submittedName>
</protein>
<dbReference type="Pfam" id="PF06833">
    <property type="entry name" value="MdcE"/>
    <property type="match status" value="1"/>
</dbReference>
<gene>
    <name evidence="3" type="ORF">ALP74_02869</name>
</gene>
<dbReference type="GO" id="GO:0003989">
    <property type="term" value="F:acetyl-CoA carboxylase activity"/>
    <property type="evidence" value="ECO:0007669"/>
    <property type="project" value="TreeGrafter"/>
</dbReference>
<evidence type="ECO:0000259" key="2">
    <source>
        <dbReference type="PROSITE" id="PS50980"/>
    </source>
</evidence>